<accession>C1N5J4</accession>
<feature type="region of interest" description="Disordered" evidence="1">
    <location>
        <begin position="61"/>
        <end position="163"/>
    </location>
</feature>
<dbReference type="GO" id="GO:0005634">
    <property type="term" value="C:nucleus"/>
    <property type="evidence" value="ECO:0007669"/>
    <property type="project" value="InterPro"/>
</dbReference>
<evidence type="ECO:0000256" key="1">
    <source>
        <dbReference type="SAM" id="MobiDB-lite"/>
    </source>
</evidence>
<keyword evidence="4" id="KW-1185">Reference proteome</keyword>
<protein>
    <submittedName>
        <fullName evidence="3">Predicted protein</fullName>
    </submittedName>
</protein>
<proteinExistence type="predicted"/>
<dbReference type="EMBL" id="GG663748">
    <property type="protein sequence ID" value="EEH52510.1"/>
    <property type="molecule type" value="Genomic_DNA"/>
</dbReference>
<dbReference type="InterPro" id="IPR036893">
    <property type="entry name" value="SBP_sf"/>
</dbReference>
<dbReference type="RefSeq" id="XP_003063374.1">
    <property type="nucleotide sequence ID" value="XM_003063328.1"/>
</dbReference>
<name>C1N5J4_MICPC</name>
<dbReference type="KEGG" id="mpp:MICPUCDRAFT_52944"/>
<organism evidence="4">
    <name type="scientific">Micromonas pusilla (strain CCMP1545)</name>
    <name type="common">Picoplanktonic green alga</name>
    <dbReference type="NCBI Taxonomy" id="564608"/>
    <lineage>
        <taxon>Eukaryota</taxon>
        <taxon>Viridiplantae</taxon>
        <taxon>Chlorophyta</taxon>
        <taxon>Mamiellophyceae</taxon>
        <taxon>Mamiellales</taxon>
        <taxon>Mamiellaceae</taxon>
        <taxon>Micromonas</taxon>
    </lineage>
</organism>
<dbReference type="Proteomes" id="UP000001876">
    <property type="component" value="Unassembled WGS sequence"/>
</dbReference>
<evidence type="ECO:0000259" key="2">
    <source>
        <dbReference type="PROSITE" id="PS51141"/>
    </source>
</evidence>
<feature type="compositionally biased region" description="Polar residues" evidence="1">
    <location>
        <begin position="85"/>
        <end position="94"/>
    </location>
</feature>
<dbReference type="AlphaFoldDB" id="C1N5J4"/>
<dbReference type="OrthoDB" id="552969at2759"/>
<dbReference type="Pfam" id="PF03110">
    <property type="entry name" value="SBP"/>
    <property type="match status" value="1"/>
</dbReference>
<evidence type="ECO:0000313" key="3">
    <source>
        <dbReference type="EMBL" id="EEH52510.1"/>
    </source>
</evidence>
<feature type="region of interest" description="Disordered" evidence="1">
    <location>
        <begin position="251"/>
        <end position="300"/>
    </location>
</feature>
<dbReference type="Gene3D" id="4.10.1100.10">
    <property type="entry name" value="Transcription factor, SBP-box domain"/>
    <property type="match status" value="1"/>
</dbReference>
<gene>
    <name evidence="3" type="ORF">MICPUCDRAFT_52944</name>
</gene>
<dbReference type="GO" id="GO:0003677">
    <property type="term" value="F:DNA binding"/>
    <property type="evidence" value="ECO:0007669"/>
    <property type="project" value="InterPro"/>
</dbReference>
<dbReference type="GeneID" id="9688813"/>
<feature type="compositionally biased region" description="Gly residues" evidence="1">
    <location>
        <begin position="270"/>
        <end position="279"/>
    </location>
</feature>
<sequence>MTRNEPAEDAGAIATTTARGIASDTQRVGLTANAANASEAPISAEDLATAAELFGLRHAQEAPTGEGEREAASGVAHARADATIETDTPPSTEANAPAPKATTTRETSGKEGGELAATSASLGHSSGATTASLATTSEATGITNATNATTTTGGTARRGGHGRAHPVKFKGCCLVDNCENPRKQMLQRARMYLTCAEHARAKMVMFKDEECRECQACRTFHPLSEFDGLNKTCETRLSRKKVRYRARTQSGAVSGGTVGSGGMPPLSGAGSVGAGGGGNAAKRPRVGGYNDGDHTATTPGAALAESPLYWPPYGGAPGGLGTFPGSGPPVSSDAAWIIAEASAEAFRAAVQRSVANAMGAGAGGAGAAPGSVGGGNGLPGGAHAMGALPGGVHGLPCILGGAPATDALAGIPGGAHGSAVMNLEWMRVNQLLGMAQQFQAQQGAEGSNGVFPPAPPGPDVGSGGNGSAGAPGCCVM</sequence>
<feature type="domain" description="SBP-type" evidence="2">
    <location>
        <begin position="170"/>
        <end position="247"/>
    </location>
</feature>
<feature type="compositionally biased region" description="Gly residues" evidence="1">
    <location>
        <begin position="460"/>
        <end position="469"/>
    </location>
</feature>
<feature type="region of interest" description="Disordered" evidence="1">
    <location>
        <begin position="443"/>
        <end position="476"/>
    </location>
</feature>
<dbReference type="SUPFAM" id="SSF103612">
    <property type="entry name" value="SBT domain"/>
    <property type="match status" value="1"/>
</dbReference>
<dbReference type="OMA" id="PEREQPD"/>
<dbReference type="PROSITE" id="PS51141">
    <property type="entry name" value="ZF_SBP"/>
    <property type="match status" value="1"/>
</dbReference>
<reference evidence="3 4" key="1">
    <citation type="journal article" date="2009" name="Science">
        <title>Green evolution and dynamic adaptations revealed by genomes of the marine picoeukaryotes Micromonas.</title>
        <authorList>
            <person name="Worden A.Z."/>
            <person name="Lee J.H."/>
            <person name="Mock T."/>
            <person name="Rouze P."/>
            <person name="Simmons M.P."/>
            <person name="Aerts A.L."/>
            <person name="Allen A.E."/>
            <person name="Cuvelier M.L."/>
            <person name="Derelle E."/>
            <person name="Everett M.V."/>
            <person name="Foulon E."/>
            <person name="Grimwood J."/>
            <person name="Gundlach H."/>
            <person name="Henrissat B."/>
            <person name="Napoli C."/>
            <person name="McDonald S.M."/>
            <person name="Parker M.S."/>
            <person name="Rombauts S."/>
            <person name="Salamov A."/>
            <person name="Von Dassow P."/>
            <person name="Badger J.H."/>
            <person name="Coutinho P.M."/>
            <person name="Demir E."/>
            <person name="Dubchak I."/>
            <person name="Gentemann C."/>
            <person name="Eikrem W."/>
            <person name="Gready J.E."/>
            <person name="John U."/>
            <person name="Lanier W."/>
            <person name="Lindquist E.A."/>
            <person name="Lucas S."/>
            <person name="Mayer K.F."/>
            <person name="Moreau H."/>
            <person name="Not F."/>
            <person name="Otillar R."/>
            <person name="Panaud O."/>
            <person name="Pangilinan J."/>
            <person name="Paulsen I."/>
            <person name="Piegu B."/>
            <person name="Poliakov A."/>
            <person name="Robbens S."/>
            <person name="Schmutz J."/>
            <person name="Toulza E."/>
            <person name="Wyss T."/>
            <person name="Zelensky A."/>
            <person name="Zhou K."/>
            <person name="Armbrust E.V."/>
            <person name="Bhattacharya D."/>
            <person name="Goodenough U.W."/>
            <person name="Van de Peer Y."/>
            <person name="Grigoriev I.V."/>
        </authorList>
    </citation>
    <scope>NUCLEOTIDE SEQUENCE [LARGE SCALE GENOMIC DNA]</scope>
    <source>
        <strain evidence="3 4">CCMP1545</strain>
    </source>
</reference>
<feature type="compositionally biased region" description="Low complexity" evidence="1">
    <location>
        <begin position="125"/>
        <end position="155"/>
    </location>
</feature>
<feature type="compositionally biased region" description="Gly residues" evidence="1">
    <location>
        <begin position="253"/>
        <end position="262"/>
    </location>
</feature>
<dbReference type="InterPro" id="IPR004333">
    <property type="entry name" value="SBP_dom"/>
</dbReference>
<evidence type="ECO:0000313" key="4">
    <source>
        <dbReference type="Proteomes" id="UP000001876"/>
    </source>
</evidence>